<reference evidence="1 2" key="2">
    <citation type="submission" date="2018-11" db="EMBL/GenBank/DDBJ databases">
        <authorList>
            <consortium name="Pathogen Informatics"/>
        </authorList>
    </citation>
    <scope>NUCLEOTIDE SEQUENCE [LARGE SCALE GENOMIC DNA]</scope>
</reference>
<gene>
    <name evidence="1" type="ORF">TCNE_LOCUS14476</name>
</gene>
<dbReference type="EMBL" id="UYWY01022273">
    <property type="protein sequence ID" value="VDM45797.1"/>
    <property type="molecule type" value="Genomic_DNA"/>
</dbReference>
<dbReference type="Proteomes" id="UP000050794">
    <property type="component" value="Unassembled WGS sequence"/>
</dbReference>
<evidence type="ECO:0000313" key="2">
    <source>
        <dbReference type="Proteomes" id="UP000050794"/>
    </source>
</evidence>
<name>A0A183V156_TOXCA</name>
<sequence>MGEQVASGRAKAMQSNAPIAYTNAAVTERDGRTEFLPANETIYREDGVRRRSLDESVVTGCSDPLCSTRLPDSPKPNQCYSARVVATVSLAIIRIGHFYQFVSSVFIRLN</sequence>
<evidence type="ECO:0000313" key="1">
    <source>
        <dbReference type="EMBL" id="VDM45797.1"/>
    </source>
</evidence>
<dbReference type="AlphaFoldDB" id="A0A183V156"/>
<reference evidence="3" key="1">
    <citation type="submission" date="2016-06" db="UniProtKB">
        <authorList>
            <consortium name="WormBaseParasite"/>
        </authorList>
    </citation>
    <scope>IDENTIFICATION</scope>
</reference>
<protein>
    <submittedName>
        <fullName evidence="1 3">Uncharacterized protein</fullName>
    </submittedName>
</protein>
<keyword evidence="2" id="KW-1185">Reference proteome</keyword>
<accession>A0A183V156</accession>
<organism evidence="2 3">
    <name type="scientific">Toxocara canis</name>
    <name type="common">Canine roundworm</name>
    <dbReference type="NCBI Taxonomy" id="6265"/>
    <lineage>
        <taxon>Eukaryota</taxon>
        <taxon>Metazoa</taxon>
        <taxon>Ecdysozoa</taxon>
        <taxon>Nematoda</taxon>
        <taxon>Chromadorea</taxon>
        <taxon>Rhabditida</taxon>
        <taxon>Spirurina</taxon>
        <taxon>Ascaridomorpha</taxon>
        <taxon>Ascaridoidea</taxon>
        <taxon>Toxocaridae</taxon>
        <taxon>Toxocara</taxon>
    </lineage>
</organism>
<proteinExistence type="predicted"/>
<evidence type="ECO:0000313" key="3">
    <source>
        <dbReference type="WBParaSite" id="TCNE_0001447601-mRNA-1"/>
    </source>
</evidence>
<dbReference type="WBParaSite" id="TCNE_0001447601-mRNA-1">
    <property type="protein sequence ID" value="TCNE_0001447601-mRNA-1"/>
    <property type="gene ID" value="TCNE_0001447601"/>
</dbReference>